<evidence type="ECO:0000259" key="1">
    <source>
        <dbReference type="PROSITE" id="PS51480"/>
    </source>
</evidence>
<accession>A0A853D9Z0</accession>
<dbReference type="SMART" id="SM01120">
    <property type="entry name" value="Dak2"/>
    <property type="match status" value="1"/>
</dbReference>
<dbReference type="InterPro" id="IPR036117">
    <property type="entry name" value="DhaL_dom_sf"/>
</dbReference>
<dbReference type="PANTHER" id="PTHR33434:SF4">
    <property type="entry name" value="PHOSPHATASE PROTEIN"/>
    <property type="match status" value="1"/>
</dbReference>
<dbReference type="Pfam" id="PF02734">
    <property type="entry name" value="Dak2"/>
    <property type="match status" value="1"/>
</dbReference>
<dbReference type="SMART" id="SM01121">
    <property type="entry name" value="Dak1_2"/>
    <property type="match status" value="1"/>
</dbReference>
<dbReference type="InterPro" id="IPR033470">
    <property type="entry name" value="FakA-like_C"/>
</dbReference>
<organism evidence="2 3">
    <name type="scientific">Allobranchiibius huperziae</name>
    <dbReference type="NCBI Taxonomy" id="1874116"/>
    <lineage>
        <taxon>Bacteria</taxon>
        <taxon>Bacillati</taxon>
        <taxon>Actinomycetota</taxon>
        <taxon>Actinomycetes</taxon>
        <taxon>Micrococcales</taxon>
        <taxon>Dermacoccaceae</taxon>
        <taxon>Allobranchiibius</taxon>
    </lineage>
</organism>
<keyword evidence="3" id="KW-1185">Reference proteome</keyword>
<gene>
    <name evidence="2" type="ORF">HNR15_001015</name>
</gene>
<evidence type="ECO:0000313" key="2">
    <source>
        <dbReference type="EMBL" id="NYJ74052.1"/>
    </source>
</evidence>
<dbReference type="PROSITE" id="PS51480">
    <property type="entry name" value="DHAL"/>
    <property type="match status" value="1"/>
</dbReference>
<name>A0A853D9Z0_9MICO</name>
<proteinExistence type="predicted"/>
<dbReference type="GO" id="GO:0004371">
    <property type="term" value="F:glycerone kinase activity"/>
    <property type="evidence" value="ECO:0007669"/>
    <property type="project" value="InterPro"/>
</dbReference>
<dbReference type="PANTHER" id="PTHR33434">
    <property type="entry name" value="DEGV DOMAIN-CONTAINING PROTEIN DR_1986-RELATED"/>
    <property type="match status" value="1"/>
</dbReference>
<sequence length="507" mass="52248">MPLEALDVQALRRWVITARVVLSEHADAINALNVFPVPDRDTGTNMSVTMELAVDGLASEAPPDLLTSVRVLARSTVLSARGNSGVILSQLVRGLADVVIALDGAPLRAPDVADVLREAARRARGGVRAPVGGTMLSVADAAAAAADGARDLPLVELVDAVVAAAEDAVGRTREQLPVLREAGVVDAGGVGYWLVLRSLQHVVRRAPGTVLGGGTPDWLAPPERPCPAGDSGRHGGDGPAYELVFVVHDTDDERIDRLAVVLEGLGDSVVVAGGPDVWSVHAHLDDLGAGLNAAAAAGRPGRFQVTRFADQLEDLRTPRQVASPVVAVLASPGLADLVHDADPGAQVLIAPDEHALGDALAGIGDRLLLTDTPALRSLAERAISGSPGSSVCHCQHPAQVLAALAVRAGQDDPAALRRDCDDAADAVTTHTLDGSDGAGDDIPARCRALLDRTVDDDVELVTLIAGADAPDGLLDALTEHLTAARPELEVTSFAGRRPGVVLDVGCE</sequence>
<dbReference type="EMBL" id="JACCFW010000001">
    <property type="protein sequence ID" value="NYJ74052.1"/>
    <property type="molecule type" value="Genomic_DNA"/>
</dbReference>
<evidence type="ECO:0000313" key="3">
    <source>
        <dbReference type="Proteomes" id="UP000571817"/>
    </source>
</evidence>
<dbReference type="GO" id="GO:0006071">
    <property type="term" value="P:glycerol metabolic process"/>
    <property type="evidence" value="ECO:0007669"/>
    <property type="project" value="InterPro"/>
</dbReference>
<dbReference type="RefSeq" id="WP_179479686.1">
    <property type="nucleotide sequence ID" value="NZ_JACCFW010000001.1"/>
</dbReference>
<dbReference type="Pfam" id="PF21645">
    <property type="entry name" value="FakA-like_M"/>
    <property type="match status" value="1"/>
</dbReference>
<dbReference type="InterPro" id="IPR050270">
    <property type="entry name" value="DegV_domain_contain"/>
</dbReference>
<dbReference type="AlphaFoldDB" id="A0A853D9Z0"/>
<dbReference type="InterPro" id="IPR004007">
    <property type="entry name" value="DhaL_dom"/>
</dbReference>
<dbReference type="InterPro" id="IPR048394">
    <property type="entry name" value="FakA-like_M"/>
</dbReference>
<dbReference type="Proteomes" id="UP000571817">
    <property type="component" value="Unassembled WGS sequence"/>
</dbReference>
<dbReference type="Pfam" id="PF13684">
    <property type="entry name" value="FakA-like_C"/>
    <property type="match status" value="1"/>
</dbReference>
<feature type="domain" description="DhaL" evidence="1">
    <location>
        <begin position="9"/>
        <end position="201"/>
    </location>
</feature>
<dbReference type="SUPFAM" id="SSF101473">
    <property type="entry name" value="DhaL-like"/>
    <property type="match status" value="1"/>
</dbReference>
<dbReference type="Gene3D" id="1.25.40.340">
    <property type="match status" value="1"/>
</dbReference>
<protein>
    <recommendedName>
        <fullName evidence="1">DhaL domain-containing protein</fullName>
    </recommendedName>
</protein>
<reference evidence="2 3" key="1">
    <citation type="submission" date="2020-07" db="EMBL/GenBank/DDBJ databases">
        <title>Sequencing the genomes of 1000 actinobacteria strains.</title>
        <authorList>
            <person name="Klenk H.-P."/>
        </authorList>
    </citation>
    <scope>NUCLEOTIDE SEQUENCE [LARGE SCALE GENOMIC DNA]</scope>
    <source>
        <strain evidence="2 3">DSM 29531</strain>
    </source>
</reference>
<comment type="caution">
    <text evidence="2">The sequence shown here is derived from an EMBL/GenBank/DDBJ whole genome shotgun (WGS) entry which is preliminary data.</text>
</comment>